<sequence length="202" mass="23813">MKKVYGDDCLSRSRVHEWFQRFNSGREDINDDEQVGQPKSVITENSIEPVTQHLKDIIKEAKKDPNFLYKIVTGDETWCFQYDPETKRQSAEWMAPDEPKPKKSRLEKSKVKKMLICFYDSKGIVYKEFVPLGQNVNAVFYLGVLKCLVRRIRHFRPEYREDGSWHLHDKAPSHRSTLMTDYLTKNHILSIPIFTLYGTVRL</sequence>
<dbReference type="PANTHER" id="PTHR46060:SF1">
    <property type="entry name" value="MARINER MOS1 TRANSPOSASE-LIKE PROTEIN"/>
    <property type="match status" value="1"/>
</dbReference>
<gene>
    <name evidence="1" type="primary">Dana\GF26822</name>
    <name evidence="1" type="ORF">GF26822</name>
</gene>
<protein>
    <submittedName>
        <fullName evidence="1">Uncharacterized protein</fullName>
    </submittedName>
</protein>
<dbReference type="GO" id="GO:0003676">
    <property type="term" value="F:nucleic acid binding"/>
    <property type="evidence" value="ECO:0007669"/>
    <property type="project" value="InterPro"/>
</dbReference>
<dbReference type="Gene3D" id="1.10.10.1450">
    <property type="match status" value="1"/>
</dbReference>
<organism evidence="1 2">
    <name type="scientific">Drosophila ananassae</name>
    <name type="common">Fruit fly</name>
    <dbReference type="NCBI Taxonomy" id="7217"/>
    <lineage>
        <taxon>Eukaryota</taxon>
        <taxon>Metazoa</taxon>
        <taxon>Ecdysozoa</taxon>
        <taxon>Arthropoda</taxon>
        <taxon>Hexapoda</taxon>
        <taxon>Insecta</taxon>
        <taxon>Pterygota</taxon>
        <taxon>Neoptera</taxon>
        <taxon>Endopterygota</taxon>
        <taxon>Diptera</taxon>
        <taxon>Brachycera</taxon>
        <taxon>Muscomorpha</taxon>
        <taxon>Ephydroidea</taxon>
        <taxon>Drosophilidae</taxon>
        <taxon>Drosophila</taxon>
        <taxon>Sophophora</taxon>
    </lineage>
</organism>
<evidence type="ECO:0000313" key="2">
    <source>
        <dbReference type="Proteomes" id="UP000007801"/>
    </source>
</evidence>
<keyword evidence="2" id="KW-1185">Reference proteome</keyword>
<name>A0A0P8Y4W8_DROAN</name>
<dbReference type="Proteomes" id="UP000007801">
    <property type="component" value="Unassembled WGS sequence"/>
</dbReference>
<dbReference type="Gene3D" id="3.30.420.10">
    <property type="entry name" value="Ribonuclease H-like superfamily/Ribonuclease H"/>
    <property type="match status" value="1"/>
</dbReference>
<dbReference type="EMBL" id="CH910034">
    <property type="protein sequence ID" value="KPU81757.1"/>
    <property type="molecule type" value="Genomic_DNA"/>
</dbReference>
<evidence type="ECO:0000313" key="1">
    <source>
        <dbReference type="EMBL" id="KPU81757.1"/>
    </source>
</evidence>
<reference evidence="1 2" key="1">
    <citation type="journal article" date="2007" name="Nature">
        <title>Evolution of genes and genomes on the Drosophila phylogeny.</title>
        <authorList>
            <consortium name="Drosophila 12 Genomes Consortium"/>
            <person name="Clark A.G."/>
            <person name="Eisen M.B."/>
            <person name="Smith D.R."/>
            <person name="Bergman C.M."/>
            <person name="Oliver B."/>
            <person name="Markow T.A."/>
            <person name="Kaufman T.C."/>
            <person name="Kellis M."/>
            <person name="Gelbart W."/>
            <person name="Iyer V.N."/>
            <person name="Pollard D.A."/>
            <person name="Sackton T.B."/>
            <person name="Larracuente A.M."/>
            <person name="Singh N.D."/>
            <person name="Abad J.P."/>
            <person name="Abt D.N."/>
            <person name="Adryan B."/>
            <person name="Aguade M."/>
            <person name="Akashi H."/>
            <person name="Anderson W.W."/>
            <person name="Aquadro C.F."/>
            <person name="Ardell D.H."/>
            <person name="Arguello R."/>
            <person name="Artieri C.G."/>
            <person name="Barbash D.A."/>
            <person name="Barker D."/>
            <person name="Barsanti P."/>
            <person name="Batterham P."/>
            <person name="Batzoglou S."/>
            <person name="Begun D."/>
            <person name="Bhutkar A."/>
            <person name="Blanco E."/>
            <person name="Bosak S.A."/>
            <person name="Bradley R.K."/>
            <person name="Brand A.D."/>
            <person name="Brent M.R."/>
            <person name="Brooks A.N."/>
            <person name="Brown R.H."/>
            <person name="Butlin R.K."/>
            <person name="Caggese C."/>
            <person name="Calvi B.R."/>
            <person name="Bernardo de Carvalho A."/>
            <person name="Caspi A."/>
            <person name="Castrezana S."/>
            <person name="Celniker S.E."/>
            <person name="Chang J.L."/>
            <person name="Chapple C."/>
            <person name="Chatterji S."/>
            <person name="Chinwalla A."/>
            <person name="Civetta A."/>
            <person name="Clifton S.W."/>
            <person name="Comeron J.M."/>
            <person name="Costello J.C."/>
            <person name="Coyne J.A."/>
            <person name="Daub J."/>
            <person name="David R.G."/>
            <person name="Delcher A.L."/>
            <person name="Delehaunty K."/>
            <person name="Do C.B."/>
            <person name="Ebling H."/>
            <person name="Edwards K."/>
            <person name="Eickbush T."/>
            <person name="Evans J.D."/>
            <person name="Filipski A."/>
            <person name="Findeiss S."/>
            <person name="Freyhult E."/>
            <person name="Fulton L."/>
            <person name="Fulton R."/>
            <person name="Garcia A.C."/>
            <person name="Gardiner A."/>
            <person name="Garfield D.A."/>
            <person name="Garvin B.E."/>
            <person name="Gibson G."/>
            <person name="Gilbert D."/>
            <person name="Gnerre S."/>
            <person name="Godfrey J."/>
            <person name="Good R."/>
            <person name="Gotea V."/>
            <person name="Gravely B."/>
            <person name="Greenberg A.J."/>
            <person name="Griffiths-Jones S."/>
            <person name="Gross S."/>
            <person name="Guigo R."/>
            <person name="Gustafson E.A."/>
            <person name="Haerty W."/>
            <person name="Hahn M.W."/>
            <person name="Halligan D.L."/>
            <person name="Halpern A.L."/>
            <person name="Halter G.M."/>
            <person name="Han M.V."/>
            <person name="Heger A."/>
            <person name="Hillier L."/>
            <person name="Hinrichs A.S."/>
            <person name="Holmes I."/>
            <person name="Hoskins R.A."/>
            <person name="Hubisz M.J."/>
            <person name="Hultmark D."/>
            <person name="Huntley M.A."/>
            <person name="Jaffe D.B."/>
            <person name="Jagadeeshan S."/>
            <person name="Jeck W.R."/>
            <person name="Johnson J."/>
            <person name="Jones C.D."/>
            <person name="Jordan W.C."/>
            <person name="Karpen G.H."/>
            <person name="Kataoka E."/>
            <person name="Keightley P.D."/>
            <person name="Kheradpour P."/>
            <person name="Kirkness E.F."/>
            <person name="Koerich L.B."/>
            <person name="Kristiansen K."/>
            <person name="Kudrna D."/>
            <person name="Kulathinal R.J."/>
            <person name="Kumar S."/>
            <person name="Kwok R."/>
            <person name="Lander E."/>
            <person name="Langley C.H."/>
            <person name="Lapoint R."/>
            <person name="Lazzaro B.P."/>
            <person name="Lee S.J."/>
            <person name="Levesque L."/>
            <person name="Li R."/>
            <person name="Lin C.F."/>
            <person name="Lin M.F."/>
            <person name="Lindblad-Toh K."/>
            <person name="Llopart A."/>
            <person name="Long M."/>
            <person name="Low L."/>
            <person name="Lozovsky E."/>
            <person name="Lu J."/>
            <person name="Luo M."/>
            <person name="Machado C.A."/>
            <person name="Makalowski W."/>
            <person name="Marzo M."/>
            <person name="Matsuda M."/>
            <person name="Matzkin L."/>
            <person name="McAllister B."/>
            <person name="McBride C.S."/>
            <person name="McKernan B."/>
            <person name="McKernan K."/>
            <person name="Mendez-Lago M."/>
            <person name="Minx P."/>
            <person name="Mollenhauer M.U."/>
            <person name="Montooth K."/>
            <person name="Mount S.M."/>
            <person name="Mu X."/>
            <person name="Myers E."/>
            <person name="Negre B."/>
            <person name="Newfeld S."/>
            <person name="Nielsen R."/>
            <person name="Noor M.A."/>
            <person name="O'Grady P."/>
            <person name="Pachter L."/>
            <person name="Papaceit M."/>
            <person name="Parisi M.J."/>
            <person name="Parisi M."/>
            <person name="Parts L."/>
            <person name="Pedersen J.S."/>
            <person name="Pesole G."/>
            <person name="Phillippy A.M."/>
            <person name="Ponting C.P."/>
            <person name="Pop M."/>
            <person name="Porcelli D."/>
            <person name="Powell J.R."/>
            <person name="Prohaska S."/>
            <person name="Pruitt K."/>
            <person name="Puig M."/>
            <person name="Quesneville H."/>
            <person name="Ram K.R."/>
            <person name="Rand D."/>
            <person name="Rasmussen M.D."/>
            <person name="Reed L.K."/>
            <person name="Reenan R."/>
            <person name="Reily A."/>
            <person name="Remington K.A."/>
            <person name="Rieger T.T."/>
            <person name="Ritchie M.G."/>
            <person name="Robin C."/>
            <person name="Rogers Y.H."/>
            <person name="Rohde C."/>
            <person name="Rozas J."/>
            <person name="Rubenfield M.J."/>
            <person name="Ruiz A."/>
            <person name="Russo S."/>
            <person name="Salzberg S.L."/>
            <person name="Sanchez-Gracia A."/>
            <person name="Saranga D.J."/>
            <person name="Sato H."/>
            <person name="Schaeffer S.W."/>
            <person name="Schatz M.C."/>
            <person name="Schlenke T."/>
            <person name="Schwartz R."/>
            <person name="Segarra C."/>
            <person name="Singh R.S."/>
            <person name="Sirot L."/>
            <person name="Sirota M."/>
            <person name="Sisneros N.B."/>
            <person name="Smith C.D."/>
            <person name="Smith T.F."/>
            <person name="Spieth J."/>
            <person name="Stage D.E."/>
            <person name="Stark A."/>
            <person name="Stephan W."/>
            <person name="Strausberg R.L."/>
            <person name="Strempel S."/>
            <person name="Sturgill D."/>
            <person name="Sutton G."/>
            <person name="Sutton G.G."/>
            <person name="Tao W."/>
            <person name="Teichmann S."/>
            <person name="Tobari Y.N."/>
            <person name="Tomimura Y."/>
            <person name="Tsolas J.M."/>
            <person name="Valente V.L."/>
            <person name="Venter E."/>
            <person name="Venter J.C."/>
            <person name="Vicario S."/>
            <person name="Vieira F.G."/>
            <person name="Vilella A.J."/>
            <person name="Villasante A."/>
            <person name="Walenz B."/>
            <person name="Wang J."/>
            <person name="Wasserman M."/>
            <person name="Watts T."/>
            <person name="Wilson D."/>
            <person name="Wilson R.K."/>
            <person name="Wing R.A."/>
            <person name="Wolfner M.F."/>
            <person name="Wong A."/>
            <person name="Wong G.K."/>
            <person name="Wu C.I."/>
            <person name="Wu G."/>
            <person name="Yamamoto D."/>
            <person name="Yang H.P."/>
            <person name="Yang S.P."/>
            <person name="Yorke J.A."/>
            <person name="Yoshida K."/>
            <person name="Zdobnov E."/>
            <person name="Zhang P."/>
            <person name="Zhang Y."/>
            <person name="Zimin A.V."/>
            <person name="Baldwin J."/>
            <person name="Abdouelleil A."/>
            <person name="Abdulkadir J."/>
            <person name="Abebe A."/>
            <person name="Abera B."/>
            <person name="Abreu J."/>
            <person name="Acer S.C."/>
            <person name="Aftuck L."/>
            <person name="Alexander A."/>
            <person name="An P."/>
            <person name="Anderson E."/>
            <person name="Anderson S."/>
            <person name="Arachi H."/>
            <person name="Azer M."/>
            <person name="Bachantsang P."/>
            <person name="Barry A."/>
            <person name="Bayul T."/>
            <person name="Berlin A."/>
            <person name="Bessette D."/>
            <person name="Bloom T."/>
            <person name="Blye J."/>
            <person name="Boguslavskiy L."/>
            <person name="Bonnet C."/>
            <person name="Boukhgalter B."/>
            <person name="Bourzgui I."/>
            <person name="Brown A."/>
            <person name="Cahill P."/>
            <person name="Channer S."/>
            <person name="Cheshatsang Y."/>
            <person name="Chuda L."/>
            <person name="Citroen M."/>
            <person name="Collymore A."/>
            <person name="Cooke P."/>
            <person name="Costello M."/>
            <person name="D'Aco K."/>
            <person name="Daza R."/>
            <person name="De Haan G."/>
            <person name="DeGray S."/>
            <person name="DeMaso C."/>
            <person name="Dhargay N."/>
            <person name="Dooley K."/>
            <person name="Dooley E."/>
            <person name="Doricent M."/>
            <person name="Dorje P."/>
            <person name="Dorjee K."/>
            <person name="Dupes A."/>
            <person name="Elong R."/>
            <person name="Falk J."/>
            <person name="Farina A."/>
            <person name="Faro S."/>
            <person name="Ferguson D."/>
            <person name="Fisher S."/>
            <person name="Foley C.D."/>
            <person name="Franke A."/>
            <person name="Friedrich D."/>
            <person name="Gadbois L."/>
            <person name="Gearin G."/>
            <person name="Gearin C.R."/>
            <person name="Giannoukos G."/>
            <person name="Goode T."/>
            <person name="Graham J."/>
            <person name="Grandbois E."/>
            <person name="Grewal S."/>
            <person name="Gyaltsen K."/>
            <person name="Hafez N."/>
            <person name="Hagos B."/>
            <person name="Hall J."/>
            <person name="Henson C."/>
            <person name="Hollinger A."/>
            <person name="Honan T."/>
            <person name="Huard M.D."/>
            <person name="Hughes L."/>
            <person name="Hurhula B."/>
            <person name="Husby M.E."/>
            <person name="Kamat A."/>
            <person name="Kanga B."/>
            <person name="Kashin S."/>
            <person name="Khazanovich D."/>
            <person name="Kisner P."/>
            <person name="Lance K."/>
            <person name="Lara M."/>
            <person name="Lee W."/>
            <person name="Lennon N."/>
            <person name="Letendre F."/>
            <person name="LeVine R."/>
            <person name="Lipovsky A."/>
            <person name="Liu X."/>
            <person name="Liu J."/>
            <person name="Liu S."/>
            <person name="Lokyitsang T."/>
            <person name="Lokyitsang Y."/>
            <person name="Lubonja R."/>
            <person name="Lui A."/>
            <person name="MacDonald P."/>
            <person name="Magnisalis V."/>
            <person name="Maru K."/>
            <person name="Matthews C."/>
            <person name="McCusker W."/>
            <person name="McDonough S."/>
            <person name="Mehta T."/>
            <person name="Meldrim J."/>
            <person name="Meneus L."/>
            <person name="Mihai O."/>
            <person name="Mihalev A."/>
            <person name="Mihova T."/>
            <person name="Mittelman R."/>
            <person name="Mlenga V."/>
            <person name="Montmayeur A."/>
            <person name="Mulrain L."/>
            <person name="Navidi A."/>
            <person name="Naylor J."/>
            <person name="Negash T."/>
            <person name="Nguyen T."/>
            <person name="Nguyen N."/>
            <person name="Nicol R."/>
            <person name="Norbu C."/>
            <person name="Norbu N."/>
            <person name="Novod N."/>
            <person name="O'Neill B."/>
            <person name="Osman S."/>
            <person name="Markiewicz E."/>
            <person name="Oyono O.L."/>
            <person name="Patti C."/>
            <person name="Phunkhang P."/>
            <person name="Pierre F."/>
            <person name="Priest M."/>
            <person name="Raghuraman S."/>
            <person name="Rege F."/>
            <person name="Reyes R."/>
            <person name="Rise C."/>
            <person name="Rogov P."/>
            <person name="Ross K."/>
            <person name="Ryan E."/>
            <person name="Settipalli S."/>
            <person name="Shea T."/>
            <person name="Sherpa N."/>
            <person name="Shi L."/>
            <person name="Shih D."/>
            <person name="Sparrow T."/>
            <person name="Spaulding J."/>
            <person name="Stalker J."/>
            <person name="Stange-Thomann N."/>
            <person name="Stavropoulos S."/>
            <person name="Stone C."/>
            <person name="Strader C."/>
            <person name="Tesfaye S."/>
            <person name="Thomson T."/>
            <person name="Thoulutsang Y."/>
            <person name="Thoulutsang D."/>
            <person name="Topham K."/>
            <person name="Topping I."/>
            <person name="Tsamla T."/>
            <person name="Vassiliev H."/>
            <person name="Vo A."/>
            <person name="Wangchuk T."/>
            <person name="Wangdi T."/>
            <person name="Weiand M."/>
            <person name="Wilkinson J."/>
            <person name="Wilson A."/>
            <person name="Yadav S."/>
            <person name="Young G."/>
            <person name="Yu Q."/>
            <person name="Zembek L."/>
            <person name="Zhong D."/>
            <person name="Zimmer A."/>
            <person name="Zwirko Z."/>
            <person name="Jaffe D.B."/>
            <person name="Alvarez P."/>
            <person name="Brockman W."/>
            <person name="Butler J."/>
            <person name="Chin C."/>
            <person name="Gnerre S."/>
            <person name="Grabherr M."/>
            <person name="Kleber M."/>
            <person name="Mauceli E."/>
            <person name="MacCallum I."/>
        </authorList>
    </citation>
    <scope>NUCLEOTIDE SEQUENCE [LARGE SCALE GENOMIC DNA]</scope>
    <source>
        <strain evidence="2">Tucson 14024-0371.13</strain>
    </source>
</reference>
<dbReference type="AlphaFoldDB" id="A0A0P8Y4W8"/>
<dbReference type="InterPro" id="IPR036397">
    <property type="entry name" value="RNaseH_sf"/>
</dbReference>
<feature type="non-terminal residue" evidence="1">
    <location>
        <position position="202"/>
    </location>
</feature>
<proteinExistence type="predicted"/>
<dbReference type="InParanoid" id="A0A0P8Y4W8"/>
<dbReference type="InterPro" id="IPR001888">
    <property type="entry name" value="Transposase_1"/>
</dbReference>
<dbReference type="InterPro" id="IPR052709">
    <property type="entry name" value="Transposase-MT_Hybrid"/>
</dbReference>
<dbReference type="STRING" id="7217.A0A0P8Y4W8"/>
<dbReference type="PANTHER" id="PTHR46060">
    <property type="entry name" value="MARINER MOS1 TRANSPOSASE-LIKE PROTEIN"/>
    <property type="match status" value="1"/>
</dbReference>
<dbReference type="Pfam" id="PF01359">
    <property type="entry name" value="Transposase_1"/>
    <property type="match status" value="1"/>
</dbReference>
<accession>A0A0P8Y4W8</accession>